<gene>
    <name evidence="1" type="ORF">CT19425_MP20065</name>
</gene>
<evidence type="ECO:0000313" key="1">
    <source>
        <dbReference type="EMBL" id="SPK74355.1"/>
    </source>
</evidence>
<dbReference type="EMBL" id="LT991977">
    <property type="protein sequence ID" value="SPK74355.1"/>
    <property type="molecule type" value="Genomic_DNA"/>
</dbReference>
<protein>
    <submittedName>
        <fullName evidence="1">Uncharacterized protein</fullName>
    </submittedName>
</protein>
<evidence type="ECO:0000313" key="2">
    <source>
        <dbReference type="Proteomes" id="UP000255505"/>
    </source>
</evidence>
<proteinExistence type="predicted"/>
<sequence>MLPSPACGRGAGGEGWRVASTMRLHFVEIPTLTPTPLPQAVWTGDMGNTCARTWVTVQSPV</sequence>
<dbReference type="AlphaFoldDB" id="A0A375IM27"/>
<organism evidence="1 2">
    <name type="scientific">Cupriavidus taiwanensis</name>
    <dbReference type="NCBI Taxonomy" id="164546"/>
    <lineage>
        <taxon>Bacteria</taxon>
        <taxon>Pseudomonadati</taxon>
        <taxon>Pseudomonadota</taxon>
        <taxon>Betaproteobacteria</taxon>
        <taxon>Burkholderiales</taxon>
        <taxon>Burkholderiaceae</taxon>
        <taxon>Cupriavidus</taxon>
    </lineage>
</organism>
<reference evidence="1 2" key="1">
    <citation type="submission" date="2018-01" db="EMBL/GenBank/DDBJ databases">
        <authorList>
            <person name="Gaut B.S."/>
            <person name="Morton B.R."/>
            <person name="Clegg M.T."/>
            <person name="Duvall M.R."/>
        </authorList>
    </citation>
    <scope>NUCLEOTIDE SEQUENCE [LARGE SCALE GENOMIC DNA]</scope>
    <source>
        <strain evidence="1">Cupriavidus taiwanensis LMG 19425</strain>
        <plasmid evidence="2">Plasmid ii</plasmid>
    </source>
</reference>
<accession>A0A375IM27</accession>
<geneLocation type="plasmid" evidence="1">
    <name>II</name>
</geneLocation>
<dbReference type="Proteomes" id="UP000255505">
    <property type="component" value="Plasmid II"/>
</dbReference>
<keyword evidence="1" id="KW-0614">Plasmid</keyword>
<name>A0A375IM27_9BURK</name>